<dbReference type="RefSeq" id="WP_173967918.1">
    <property type="nucleotide sequence ID" value="NZ_CADCST010000127.1"/>
</dbReference>
<sequence>MKKKTVEKINIFASLSAIIISVLSFYFSYYTYHEANIEKVTMSSIYVHEDYLTKPIFYNDSIVIIPTYWQIILSNNGDKTLSITKSSIETANDKSVDAIISHVFDGIYENIDQYDKNKLEFPVIINSGESKKFYLRVGVMCDLKVSKLLIDAYELKSELFKKGRWMQTKVLNNFLAKNNLDIYGNKTKPTIENGKIIGWQSDIQKQKEYIFTVKSAKGNSFNKSIYSIIGEY</sequence>
<accession>A0ABN7EPL6</accession>
<proteinExistence type="predicted"/>
<evidence type="ECO:0000313" key="2">
    <source>
        <dbReference type="EMBL" id="CAA9202113.1"/>
    </source>
</evidence>
<gene>
    <name evidence="2" type="ORF">FLACOL7796_04092</name>
</gene>
<dbReference type="Proteomes" id="UP000474567">
    <property type="component" value="Unassembled WGS sequence"/>
</dbReference>
<comment type="caution">
    <text evidence="2">The sequence shown here is derived from an EMBL/GenBank/DDBJ whole genome shotgun (WGS) entry which is preliminary data.</text>
</comment>
<evidence type="ECO:0000313" key="3">
    <source>
        <dbReference type="Proteomes" id="UP000474567"/>
    </source>
</evidence>
<organism evidence="2 3">
    <name type="scientific">Flavobacterium collinsii</name>
    <dbReference type="NCBI Taxonomy" id="1114861"/>
    <lineage>
        <taxon>Bacteria</taxon>
        <taxon>Pseudomonadati</taxon>
        <taxon>Bacteroidota</taxon>
        <taxon>Flavobacteriia</taxon>
        <taxon>Flavobacteriales</taxon>
        <taxon>Flavobacteriaceae</taxon>
        <taxon>Flavobacterium</taxon>
    </lineage>
</organism>
<name>A0ABN7EPL6_9FLAO</name>
<keyword evidence="1" id="KW-0472">Membrane</keyword>
<feature type="transmembrane region" description="Helical" evidence="1">
    <location>
        <begin position="12"/>
        <end position="32"/>
    </location>
</feature>
<evidence type="ECO:0000256" key="1">
    <source>
        <dbReference type="SAM" id="Phobius"/>
    </source>
</evidence>
<keyword evidence="1" id="KW-1133">Transmembrane helix</keyword>
<keyword evidence="3" id="KW-1185">Reference proteome</keyword>
<reference evidence="2 3" key="1">
    <citation type="submission" date="2020-02" db="EMBL/GenBank/DDBJ databases">
        <authorList>
            <person name="Criscuolo A."/>
        </authorList>
    </citation>
    <scope>NUCLEOTIDE SEQUENCE [LARGE SCALE GENOMIC DNA]</scope>
    <source>
        <strain evidence="2">CECT7796</strain>
    </source>
</reference>
<protein>
    <submittedName>
        <fullName evidence="2">Uncharacterized protein</fullName>
    </submittedName>
</protein>
<keyword evidence="1" id="KW-0812">Transmembrane</keyword>
<dbReference type="EMBL" id="CADCST010000127">
    <property type="protein sequence ID" value="CAA9202113.1"/>
    <property type="molecule type" value="Genomic_DNA"/>
</dbReference>